<sequence>MLRGGRGCNARQDQCHLCQLRLVRLGRALRFYGTPWFSLCVIVDPVVACRGPGGCGGQLIGLWLVVWSVPCSSRAADKGLRQEGSV</sequence>
<reference evidence="1" key="2">
    <citation type="submission" date="2014-06" db="EMBL/GenBank/DDBJ databases">
        <title>The complete genome of Blastobotrys (Arxula) adeninivorans LS3 - a yeast of biotechnological interest.</title>
        <authorList>
            <person name="Kunze G."/>
            <person name="Gaillardin C."/>
            <person name="Czernicka M."/>
            <person name="Durrens P."/>
            <person name="Martin T."/>
            <person name="Boer E."/>
            <person name="Gabaldon T."/>
            <person name="Cruz J."/>
            <person name="Talla E."/>
            <person name="Marck C."/>
            <person name="Goffeau A."/>
            <person name="Barbe V."/>
            <person name="Baret P."/>
            <person name="Baronian K."/>
            <person name="Beier S."/>
            <person name="Bleykasten C."/>
            <person name="Bode R."/>
            <person name="Casaregola S."/>
            <person name="Despons L."/>
            <person name="Fairhead C."/>
            <person name="Giersberg M."/>
            <person name="Gierski P."/>
            <person name="Hahnel U."/>
            <person name="Hartmann A."/>
            <person name="Jankowska D."/>
            <person name="Jubin C."/>
            <person name="Jung P."/>
            <person name="Lafontaine I."/>
            <person name="Leh-Louis V."/>
            <person name="Lemaire M."/>
            <person name="Marcet-Houben M."/>
            <person name="Mascher M."/>
            <person name="Morel G."/>
            <person name="Richard G.-F."/>
            <person name="Riechen J."/>
            <person name="Sacerdot C."/>
            <person name="Sarkar A."/>
            <person name="Savel G."/>
            <person name="Schacherer J."/>
            <person name="Sherman D."/>
            <person name="Straub M.-L."/>
            <person name="Stein N."/>
            <person name="Thierry A."/>
            <person name="Trautwein-Schult A."/>
            <person name="Westhof E."/>
            <person name="Worch S."/>
            <person name="Dujon B."/>
            <person name="Souciet J.-L."/>
            <person name="Wincker P."/>
            <person name="Scholz U."/>
            <person name="Neuveglise N."/>
        </authorList>
    </citation>
    <scope>NUCLEOTIDE SEQUENCE</scope>
    <source>
        <strain evidence="1">LS3</strain>
    </source>
</reference>
<reference evidence="1" key="1">
    <citation type="submission" date="2014-02" db="EMBL/GenBank/DDBJ databases">
        <authorList>
            <person name="Genoscope - CEA"/>
        </authorList>
    </citation>
    <scope>NUCLEOTIDE SEQUENCE</scope>
    <source>
        <strain evidence="1">LS3</strain>
    </source>
</reference>
<proteinExistence type="predicted"/>
<gene>
    <name evidence="1" type="ORF">GNLVRS02_ARAD1C07282g</name>
</gene>
<protein>
    <submittedName>
        <fullName evidence="1">ARAD1C07282p</fullName>
    </submittedName>
</protein>
<evidence type="ECO:0000313" key="1">
    <source>
        <dbReference type="EMBL" id="CDP34214.1"/>
    </source>
</evidence>
<name>A0A060T0F8_BLAAD</name>
<dbReference type="AlphaFoldDB" id="A0A060T0F8"/>
<dbReference type="EMBL" id="HG937693">
    <property type="protein sequence ID" value="CDP34214.1"/>
    <property type="molecule type" value="Genomic_DNA"/>
</dbReference>
<accession>A0A060T0F8</accession>
<organism evidence="1">
    <name type="scientific">Blastobotrys adeninivorans</name>
    <name type="common">Yeast</name>
    <name type="synonym">Arxula adeninivorans</name>
    <dbReference type="NCBI Taxonomy" id="409370"/>
    <lineage>
        <taxon>Eukaryota</taxon>
        <taxon>Fungi</taxon>
        <taxon>Dikarya</taxon>
        <taxon>Ascomycota</taxon>
        <taxon>Saccharomycotina</taxon>
        <taxon>Dipodascomycetes</taxon>
        <taxon>Dipodascales</taxon>
        <taxon>Trichomonascaceae</taxon>
        <taxon>Blastobotrys</taxon>
    </lineage>
</organism>